<evidence type="ECO:0000313" key="2">
    <source>
        <dbReference type="EMBL" id="TQE97084.1"/>
    </source>
</evidence>
<dbReference type="AlphaFoldDB" id="A0A540VK05"/>
<keyword evidence="3" id="KW-1185">Reference proteome</keyword>
<organism evidence="2 3">
    <name type="scientific">Litorilinea aerophila</name>
    <dbReference type="NCBI Taxonomy" id="1204385"/>
    <lineage>
        <taxon>Bacteria</taxon>
        <taxon>Bacillati</taxon>
        <taxon>Chloroflexota</taxon>
        <taxon>Caldilineae</taxon>
        <taxon>Caldilineales</taxon>
        <taxon>Caldilineaceae</taxon>
        <taxon>Litorilinea</taxon>
    </lineage>
</organism>
<proteinExistence type="predicted"/>
<accession>A0A540VK05</accession>
<protein>
    <submittedName>
        <fullName evidence="2">YbaK/EbsC family protein</fullName>
    </submittedName>
</protein>
<feature type="domain" description="YbaK/aminoacyl-tRNA synthetase-associated" evidence="1">
    <location>
        <begin position="37"/>
        <end position="171"/>
    </location>
</feature>
<dbReference type="Pfam" id="PF04073">
    <property type="entry name" value="tRNA_edit"/>
    <property type="match status" value="1"/>
</dbReference>
<evidence type="ECO:0000259" key="1">
    <source>
        <dbReference type="Pfam" id="PF04073"/>
    </source>
</evidence>
<evidence type="ECO:0000313" key="3">
    <source>
        <dbReference type="Proteomes" id="UP000317371"/>
    </source>
</evidence>
<dbReference type="InterPro" id="IPR007214">
    <property type="entry name" value="YbaK/aa-tRNA-synth-assoc-dom"/>
</dbReference>
<dbReference type="InParanoid" id="A0A540VK05"/>
<dbReference type="PANTHER" id="PTHR30411">
    <property type="entry name" value="CYTOPLASMIC PROTEIN"/>
    <property type="match status" value="1"/>
</dbReference>
<dbReference type="OrthoDB" id="9798760at2"/>
<dbReference type="Proteomes" id="UP000317371">
    <property type="component" value="Unassembled WGS sequence"/>
</dbReference>
<dbReference type="PANTHER" id="PTHR30411:SF1">
    <property type="entry name" value="CYTOPLASMIC PROTEIN"/>
    <property type="match status" value="1"/>
</dbReference>
<gene>
    <name evidence="2" type="ORF">FKZ61_04985</name>
</gene>
<reference evidence="2 3" key="1">
    <citation type="submission" date="2019-06" db="EMBL/GenBank/DDBJ databases">
        <title>Genome sequence of Litorilinea aerophila BAA-2444.</title>
        <authorList>
            <person name="Maclea K.S."/>
            <person name="Maurais E.G."/>
            <person name="Iannazzi L.C."/>
        </authorList>
    </citation>
    <scope>NUCLEOTIDE SEQUENCE [LARGE SCALE GENOMIC DNA]</scope>
    <source>
        <strain evidence="2 3">ATCC BAA-2444</strain>
    </source>
</reference>
<dbReference type="InterPro" id="IPR036754">
    <property type="entry name" value="YbaK/aa-tRNA-synt-asso_dom_sf"/>
</dbReference>
<dbReference type="Gene3D" id="3.90.960.10">
    <property type="entry name" value="YbaK/aminoacyl-tRNA synthetase-associated domain"/>
    <property type="match status" value="1"/>
</dbReference>
<dbReference type="GO" id="GO:0002161">
    <property type="term" value="F:aminoacyl-tRNA deacylase activity"/>
    <property type="evidence" value="ECO:0007669"/>
    <property type="project" value="InterPro"/>
</dbReference>
<dbReference type="EMBL" id="VIGC01000005">
    <property type="protein sequence ID" value="TQE97084.1"/>
    <property type="molecule type" value="Genomic_DNA"/>
</dbReference>
<comment type="caution">
    <text evidence="2">The sequence shown here is derived from an EMBL/GenBank/DDBJ whole genome shotgun (WGS) entry which is preliminary data.</text>
</comment>
<name>A0A540VK05_9CHLR</name>
<sequence>MSLLQETSPPPLEPRDLQNFIEAHGIAARLLPDIGHTPTVPAAAQVLGVHPDQIIKTLLFVLEAPATDTPAEAVPPYVVVISHGERRVDRRALAARWKLGRKRVKLAPPDVVLDVLGYPAGGVPPFGHRTALPVLLDAGVMSLPERHGELVYGGGGNDRTMLEIPIPELLRVICPEILPLGE</sequence>
<dbReference type="SUPFAM" id="SSF55826">
    <property type="entry name" value="YbaK/ProRS associated domain"/>
    <property type="match status" value="1"/>
</dbReference>